<dbReference type="SMART" id="SM00729">
    <property type="entry name" value="Elp3"/>
    <property type="match status" value="1"/>
</dbReference>
<evidence type="ECO:0000256" key="2">
    <source>
        <dbReference type="ARBA" id="ARBA00022485"/>
    </source>
</evidence>
<evidence type="ECO:0000259" key="8">
    <source>
        <dbReference type="PROSITE" id="PS51918"/>
    </source>
</evidence>
<dbReference type="GO" id="GO:0051539">
    <property type="term" value="F:4 iron, 4 sulfur cluster binding"/>
    <property type="evidence" value="ECO:0007669"/>
    <property type="project" value="UniProtKB-KW"/>
</dbReference>
<dbReference type="GO" id="GO:0003824">
    <property type="term" value="F:catalytic activity"/>
    <property type="evidence" value="ECO:0007669"/>
    <property type="project" value="InterPro"/>
</dbReference>
<dbReference type="InterPro" id="IPR020612">
    <property type="entry name" value="Methylthiotransferase_CS"/>
</dbReference>
<dbReference type="InterPro" id="IPR051198">
    <property type="entry name" value="BchE-like"/>
</dbReference>
<evidence type="ECO:0000256" key="1">
    <source>
        <dbReference type="ARBA" id="ARBA00001966"/>
    </source>
</evidence>
<feature type="domain" description="Radical SAM core" evidence="8">
    <location>
        <begin position="128"/>
        <end position="348"/>
    </location>
</feature>
<keyword evidence="6" id="KW-0411">Iron-sulfur</keyword>
<dbReference type="InterPro" id="IPR006638">
    <property type="entry name" value="Elp3/MiaA/NifB-like_rSAM"/>
</dbReference>
<reference evidence="9 10" key="1">
    <citation type="submission" date="2020-08" db="EMBL/GenBank/DDBJ databases">
        <title>Genomic Encyclopedia of Type Strains, Phase IV (KMG-IV): sequencing the most valuable type-strain genomes for metagenomic binning, comparative biology and taxonomic classification.</title>
        <authorList>
            <person name="Goeker M."/>
        </authorList>
    </citation>
    <scope>NUCLEOTIDE SEQUENCE [LARGE SCALE GENOMIC DNA]</scope>
    <source>
        <strain evidence="9 10">DSM 28570</strain>
    </source>
</reference>
<gene>
    <name evidence="9" type="ORF">HNQ81_002401</name>
</gene>
<dbReference type="InterPro" id="IPR007197">
    <property type="entry name" value="rSAM"/>
</dbReference>
<dbReference type="InterPro" id="IPR006158">
    <property type="entry name" value="Cobalamin-bd"/>
</dbReference>
<keyword evidence="10" id="KW-1185">Reference proteome</keyword>
<keyword evidence="2" id="KW-0004">4Fe-4S</keyword>
<dbReference type="Proteomes" id="UP000539642">
    <property type="component" value="Unassembled WGS sequence"/>
</dbReference>
<evidence type="ECO:0000256" key="5">
    <source>
        <dbReference type="ARBA" id="ARBA00023004"/>
    </source>
</evidence>
<dbReference type="SFLD" id="SFLDS00029">
    <property type="entry name" value="Radical_SAM"/>
    <property type="match status" value="1"/>
</dbReference>
<dbReference type="InterPro" id="IPR023404">
    <property type="entry name" value="rSAM_horseshoe"/>
</dbReference>
<evidence type="ECO:0000256" key="6">
    <source>
        <dbReference type="ARBA" id="ARBA00023014"/>
    </source>
</evidence>
<dbReference type="Gene3D" id="3.40.50.280">
    <property type="entry name" value="Cobalamin-binding domain"/>
    <property type="match status" value="1"/>
</dbReference>
<dbReference type="PROSITE" id="PS01278">
    <property type="entry name" value="MTTASE_RADICAL"/>
    <property type="match status" value="1"/>
</dbReference>
<accession>A0A840V6K9</accession>
<dbReference type="PANTHER" id="PTHR43409">
    <property type="entry name" value="ANAEROBIC MAGNESIUM-PROTOPORPHYRIN IX MONOMETHYL ESTER CYCLASE-RELATED"/>
    <property type="match status" value="1"/>
</dbReference>
<dbReference type="Gene3D" id="3.80.30.20">
    <property type="entry name" value="tm_1862 like domain"/>
    <property type="match status" value="1"/>
</dbReference>
<dbReference type="AlphaFoldDB" id="A0A840V6K9"/>
<dbReference type="PROSITE" id="PS51918">
    <property type="entry name" value="RADICAL_SAM"/>
    <property type="match status" value="1"/>
</dbReference>
<dbReference type="PANTHER" id="PTHR43409:SF16">
    <property type="entry name" value="SLR0320 PROTEIN"/>
    <property type="match status" value="1"/>
</dbReference>
<evidence type="ECO:0000313" key="10">
    <source>
        <dbReference type="Proteomes" id="UP000539642"/>
    </source>
</evidence>
<dbReference type="GO" id="GO:0005829">
    <property type="term" value="C:cytosol"/>
    <property type="evidence" value="ECO:0007669"/>
    <property type="project" value="TreeGrafter"/>
</dbReference>
<protein>
    <submittedName>
        <fullName evidence="9">Radical SAM superfamily enzyme YgiQ (UPF0313 family)</fullName>
    </submittedName>
</protein>
<dbReference type="InterPro" id="IPR034466">
    <property type="entry name" value="Methyltransferase_Class_B"/>
</dbReference>
<keyword evidence="4" id="KW-0479">Metal-binding</keyword>
<keyword evidence="3" id="KW-0949">S-adenosyl-L-methionine</keyword>
<dbReference type="SFLD" id="SFLDG01082">
    <property type="entry name" value="B12-binding_domain_containing"/>
    <property type="match status" value="1"/>
</dbReference>
<dbReference type="PROSITE" id="PS51332">
    <property type="entry name" value="B12_BINDING"/>
    <property type="match status" value="1"/>
</dbReference>
<dbReference type="Pfam" id="PF04055">
    <property type="entry name" value="Radical_SAM"/>
    <property type="match status" value="1"/>
</dbReference>
<feature type="domain" description="B12-binding" evidence="7">
    <location>
        <begin position="1"/>
        <end position="91"/>
    </location>
</feature>
<dbReference type="GO" id="GO:0031419">
    <property type="term" value="F:cobalamin binding"/>
    <property type="evidence" value="ECO:0007669"/>
    <property type="project" value="InterPro"/>
</dbReference>
<comment type="caution">
    <text evidence="9">The sequence shown here is derived from an EMBL/GenBank/DDBJ whole genome shotgun (WGS) entry which is preliminary data.</text>
</comment>
<evidence type="ECO:0000256" key="3">
    <source>
        <dbReference type="ARBA" id="ARBA00022691"/>
    </source>
</evidence>
<keyword evidence="5" id="KW-0408">Iron</keyword>
<organism evidence="9 10">
    <name type="scientific">Desulfoprunum benzoelyticum</name>
    <dbReference type="NCBI Taxonomy" id="1506996"/>
    <lineage>
        <taxon>Bacteria</taxon>
        <taxon>Pseudomonadati</taxon>
        <taxon>Thermodesulfobacteriota</taxon>
        <taxon>Desulfobulbia</taxon>
        <taxon>Desulfobulbales</taxon>
        <taxon>Desulfobulbaceae</taxon>
        <taxon>Desulfoprunum</taxon>
    </lineage>
</organism>
<comment type="cofactor">
    <cofactor evidence="1">
        <name>[4Fe-4S] cluster</name>
        <dbReference type="ChEBI" id="CHEBI:49883"/>
    </cofactor>
</comment>
<dbReference type="SUPFAM" id="SSF102114">
    <property type="entry name" value="Radical SAM enzymes"/>
    <property type="match status" value="1"/>
</dbReference>
<dbReference type="InterPro" id="IPR058240">
    <property type="entry name" value="rSAM_sf"/>
</dbReference>
<dbReference type="GO" id="GO:0046872">
    <property type="term" value="F:metal ion binding"/>
    <property type="evidence" value="ECO:0007669"/>
    <property type="project" value="UniProtKB-KW"/>
</dbReference>
<evidence type="ECO:0000259" key="7">
    <source>
        <dbReference type="PROSITE" id="PS51332"/>
    </source>
</evidence>
<dbReference type="SFLD" id="SFLDG01123">
    <property type="entry name" value="methyltransferase_(Class_B)"/>
    <property type="match status" value="1"/>
</dbReference>
<dbReference type="EMBL" id="JACHEO010000014">
    <property type="protein sequence ID" value="MBB5348661.1"/>
    <property type="molecule type" value="Genomic_DNA"/>
</dbReference>
<evidence type="ECO:0000256" key="4">
    <source>
        <dbReference type="ARBA" id="ARBA00022723"/>
    </source>
</evidence>
<sequence length="369" mass="40877">MEVRPECIGISVRNIDDQNIGTRNFLLDKVKEVVAVCRQLTAVPIVLGGAGYSMYPESALAYLGADFGIEGEGETAFPALLTQLENHGDLSRIPGLYSREHGLHQGRICSDNLDQFPLPGTNILSASASQSHDPWIPVQTRRGCALKCSYCSTATIEGSILRQRSPGIVADWLERWVTAGYAHFFFVDNTFNLPPAYAKSLCCRIVEKNLAMRWRCIVYPKNVDDELVRLMSAAGCRQISLGFESGSEPILKNLNKHYNLEDIRATSSLFARHGIERMGFLLLGGPGETRESVEESLAFADSLELEALKVTVGIRIYPGTQLEGIARDQGVITSTSNLLFPHFYLAPALEEWLPERLKEWGKSRPSVIM</sequence>
<name>A0A840V6K9_9BACT</name>
<evidence type="ECO:0000313" key="9">
    <source>
        <dbReference type="EMBL" id="MBB5348661.1"/>
    </source>
</evidence>
<proteinExistence type="predicted"/>